<keyword evidence="5 7" id="KW-1133">Transmembrane helix</keyword>
<dbReference type="PROSITE" id="PS50850">
    <property type="entry name" value="MFS"/>
    <property type="match status" value="1"/>
</dbReference>
<dbReference type="Gene3D" id="1.20.1250.20">
    <property type="entry name" value="MFS general substrate transporter like domains"/>
    <property type="match status" value="1"/>
</dbReference>
<keyword evidence="4 7" id="KW-0812">Transmembrane</keyword>
<comment type="subcellular location">
    <subcellularLocation>
        <location evidence="1">Cell membrane</location>
        <topology evidence="1">Multi-pass membrane protein</topology>
    </subcellularLocation>
</comment>
<dbReference type="RefSeq" id="WP_242828738.1">
    <property type="nucleotide sequence ID" value="NZ_CABHNX010000217.1"/>
</dbReference>
<keyword evidence="2" id="KW-0813">Transport</keyword>
<evidence type="ECO:0000256" key="4">
    <source>
        <dbReference type="ARBA" id="ARBA00022692"/>
    </source>
</evidence>
<organism evidence="9 10">
    <name type="scientific">Clostridium symbiosum</name>
    <name type="common">Bacteroides symbiosus</name>
    <dbReference type="NCBI Taxonomy" id="1512"/>
    <lineage>
        <taxon>Bacteria</taxon>
        <taxon>Bacillati</taxon>
        <taxon>Bacillota</taxon>
        <taxon>Clostridia</taxon>
        <taxon>Lachnospirales</taxon>
        <taxon>Lachnospiraceae</taxon>
        <taxon>Otoolea</taxon>
    </lineage>
</organism>
<dbReference type="GO" id="GO:0022857">
    <property type="term" value="F:transmembrane transporter activity"/>
    <property type="evidence" value="ECO:0007669"/>
    <property type="project" value="InterPro"/>
</dbReference>
<feature type="transmembrane region" description="Helical" evidence="7">
    <location>
        <begin position="103"/>
        <end position="125"/>
    </location>
</feature>
<name>A0AAW5EZA2_CLOSY</name>
<feature type="transmembrane region" description="Helical" evidence="7">
    <location>
        <begin position="365"/>
        <end position="385"/>
    </location>
</feature>
<gene>
    <name evidence="9" type="ORF">K5I21_01235</name>
</gene>
<feature type="transmembrane region" description="Helical" evidence="7">
    <location>
        <begin position="248"/>
        <end position="269"/>
    </location>
</feature>
<feature type="transmembrane region" description="Helical" evidence="7">
    <location>
        <begin position="78"/>
        <end position="97"/>
    </location>
</feature>
<dbReference type="Pfam" id="PF07690">
    <property type="entry name" value="MFS_1"/>
    <property type="match status" value="1"/>
</dbReference>
<reference evidence="9" key="1">
    <citation type="journal article" date="2022" name="Cell Host Microbe">
        <title>Colonization of the live biotherapeutic product VE303 and modulation of the microbiota and metabolites in healthy volunteers.</title>
        <authorList>
            <person name="Dsouza M."/>
            <person name="Menon R."/>
            <person name="Crossette E."/>
            <person name="Bhattarai S.K."/>
            <person name="Schneider J."/>
            <person name="Kim Y.G."/>
            <person name="Reddy S."/>
            <person name="Caballero S."/>
            <person name="Felix C."/>
            <person name="Cornacchione L."/>
            <person name="Hendrickson J."/>
            <person name="Watson A.R."/>
            <person name="Minot S.S."/>
            <person name="Greenfield N."/>
            <person name="Schopf L."/>
            <person name="Szabady R."/>
            <person name="Patarroyo J."/>
            <person name="Smith W."/>
            <person name="Harrison P."/>
            <person name="Kuijper E.J."/>
            <person name="Kelly C.P."/>
            <person name="Olle B."/>
            <person name="Bobilev D."/>
            <person name="Silber J.L."/>
            <person name="Bucci V."/>
            <person name="Roberts B."/>
            <person name="Faith J."/>
            <person name="Norman J.M."/>
        </authorList>
    </citation>
    <scope>NUCLEOTIDE SEQUENCE</scope>
    <source>
        <strain evidence="9">VE303-04</strain>
    </source>
</reference>
<keyword evidence="3" id="KW-1003">Cell membrane</keyword>
<sequence length="407" mass="44102">MLDRIKGMKKADAKRLLFFHAFFWAFSNLINPITPAMFLELGLPDYMFGVSFAAMAGASFFMAPVWGRLCGKIGCTKVIFIGFVTYAVTQIAFYYSVTQAEIIICRLAGGITCSAVPVATLAGLINLTGAEERSRGMLYYSVLSTAGCAVGYSIGGFLGSISIELAFQIQVVAIFLFALILLLTVKDPESAWEERSLPDQKKSGSNITVLLAVFMASVFCASFATTAYDNAYNYYVKEALKFPNYYNGLIRAGIGGITLIVDFTVGAWLMKKTEVKRSIIACLFINGVVAVTVPLVSDVPAFVVGNFIFYAVNALYLPLQQTMATEDSNKENSGSVAGMFNSCQYAGKVFGALFAGFIYGAGSLLPFYSSGIVFILGAGCSVLYYRMKKGELKSGQRGDKGRRQILL</sequence>
<keyword evidence="6 7" id="KW-0472">Membrane</keyword>
<proteinExistence type="predicted"/>
<dbReference type="GO" id="GO:0005886">
    <property type="term" value="C:plasma membrane"/>
    <property type="evidence" value="ECO:0007669"/>
    <property type="project" value="UniProtKB-SubCell"/>
</dbReference>
<protein>
    <submittedName>
        <fullName evidence="9">MFS transporter</fullName>
    </submittedName>
</protein>
<dbReference type="PANTHER" id="PTHR43414:SF1">
    <property type="entry name" value="PEPTIDE PERMEASE"/>
    <property type="match status" value="1"/>
</dbReference>
<evidence type="ECO:0000256" key="5">
    <source>
        <dbReference type="ARBA" id="ARBA00022989"/>
    </source>
</evidence>
<feature type="transmembrane region" description="Helical" evidence="7">
    <location>
        <begin position="137"/>
        <end position="159"/>
    </location>
</feature>
<evidence type="ECO:0000259" key="8">
    <source>
        <dbReference type="PROSITE" id="PS50850"/>
    </source>
</evidence>
<evidence type="ECO:0000256" key="3">
    <source>
        <dbReference type="ARBA" id="ARBA00022475"/>
    </source>
</evidence>
<accession>A0AAW5EZA2</accession>
<evidence type="ECO:0000313" key="9">
    <source>
        <dbReference type="EMBL" id="MCK0084519.1"/>
    </source>
</evidence>
<dbReference type="InterPro" id="IPR011701">
    <property type="entry name" value="MFS"/>
</dbReference>
<dbReference type="PANTHER" id="PTHR43414">
    <property type="entry name" value="MULTIDRUG RESISTANCE PROTEIN MDTG"/>
    <property type="match status" value="1"/>
</dbReference>
<dbReference type="SUPFAM" id="SSF103473">
    <property type="entry name" value="MFS general substrate transporter"/>
    <property type="match status" value="1"/>
</dbReference>
<evidence type="ECO:0000313" key="10">
    <source>
        <dbReference type="Proteomes" id="UP001203136"/>
    </source>
</evidence>
<evidence type="ECO:0000256" key="6">
    <source>
        <dbReference type="ARBA" id="ARBA00023136"/>
    </source>
</evidence>
<comment type="caution">
    <text evidence="9">The sequence shown here is derived from an EMBL/GenBank/DDBJ whole genome shotgun (WGS) entry which is preliminary data.</text>
</comment>
<evidence type="ECO:0000256" key="2">
    <source>
        <dbReference type="ARBA" id="ARBA00022448"/>
    </source>
</evidence>
<dbReference type="InterPro" id="IPR020846">
    <property type="entry name" value="MFS_dom"/>
</dbReference>
<feature type="domain" description="Major facilitator superfamily (MFS) profile" evidence="8">
    <location>
        <begin position="1"/>
        <end position="389"/>
    </location>
</feature>
<dbReference type="EMBL" id="JAINVB010000001">
    <property type="protein sequence ID" value="MCK0084519.1"/>
    <property type="molecule type" value="Genomic_DNA"/>
</dbReference>
<dbReference type="InterPro" id="IPR036259">
    <property type="entry name" value="MFS_trans_sf"/>
</dbReference>
<feature type="transmembrane region" description="Helical" evidence="7">
    <location>
        <begin position="278"/>
        <end position="296"/>
    </location>
</feature>
<evidence type="ECO:0000256" key="7">
    <source>
        <dbReference type="SAM" id="Phobius"/>
    </source>
</evidence>
<dbReference type="AlphaFoldDB" id="A0AAW5EZA2"/>
<feature type="transmembrane region" description="Helical" evidence="7">
    <location>
        <begin position="206"/>
        <end position="228"/>
    </location>
</feature>
<dbReference type="Proteomes" id="UP001203136">
    <property type="component" value="Unassembled WGS sequence"/>
</dbReference>
<evidence type="ECO:0000256" key="1">
    <source>
        <dbReference type="ARBA" id="ARBA00004651"/>
    </source>
</evidence>
<feature type="transmembrane region" description="Helical" evidence="7">
    <location>
        <begin position="165"/>
        <end position="185"/>
    </location>
</feature>
<feature type="transmembrane region" description="Helical" evidence="7">
    <location>
        <begin position="48"/>
        <end position="66"/>
    </location>
</feature>